<evidence type="ECO:0000256" key="1">
    <source>
        <dbReference type="SAM" id="MobiDB-lite"/>
    </source>
</evidence>
<accession>A0A9N7TSY0</accession>
<dbReference type="AlphaFoldDB" id="A0A9N7TSY0"/>
<feature type="compositionally biased region" description="Basic and acidic residues" evidence="1">
    <location>
        <begin position="26"/>
        <end position="35"/>
    </location>
</feature>
<comment type="caution">
    <text evidence="2">The sequence shown here is derived from an EMBL/GenBank/DDBJ whole genome shotgun (WGS) entry which is preliminary data.</text>
</comment>
<keyword evidence="3" id="KW-1185">Reference proteome</keyword>
<sequence length="154" mass="17212">MLDRVQLDDDPQHFLGDDEQNMMTDSRGHNDEPLKPELGFDSHPWGSEEINLCLSCCQCVWRTSFTVQASRHEQSVCLLPSRAGPDDTFRAGDHVSMRSPCFLLDLQSMRWVAVKGAAGDVALCSRFVPKWTSYKLSSLPLSPGCLSPRSELGR</sequence>
<proteinExistence type="predicted"/>
<dbReference type="EMBL" id="CADEAL010000334">
    <property type="protein sequence ID" value="CAB1418580.1"/>
    <property type="molecule type" value="Genomic_DNA"/>
</dbReference>
<dbReference type="Proteomes" id="UP001153269">
    <property type="component" value="Unassembled WGS sequence"/>
</dbReference>
<feature type="compositionally biased region" description="Basic and acidic residues" evidence="1">
    <location>
        <begin position="1"/>
        <end position="16"/>
    </location>
</feature>
<evidence type="ECO:0000313" key="3">
    <source>
        <dbReference type="Proteomes" id="UP001153269"/>
    </source>
</evidence>
<reference evidence="2" key="1">
    <citation type="submission" date="2020-03" db="EMBL/GenBank/DDBJ databases">
        <authorList>
            <person name="Weist P."/>
        </authorList>
    </citation>
    <scope>NUCLEOTIDE SEQUENCE</scope>
</reference>
<organism evidence="2 3">
    <name type="scientific">Pleuronectes platessa</name>
    <name type="common">European plaice</name>
    <dbReference type="NCBI Taxonomy" id="8262"/>
    <lineage>
        <taxon>Eukaryota</taxon>
        <taxon>Metazoa</taxon>
        <taxon>Chordata</taxon>
        <taxon>Craniata</taxon>
        <taxon>Vertebrata</taxon>
        <taxon>Euteleostomi</taxon>
        <taxon>Actinopterygii</taxon>
        <taxon>Neopterygii</taxon>
        <taxon>Teleostei</taxon>
        <taxon>Neoteleostei</taxon>
        <taxon>Acanthomorphata</taxon>
        <taxon>Carangaria</taxon>
        <taxon>Pleuronectiformes</taxon>
        <taxon>Pleuronectoidei</taxon>
        <taxon>Pleuronectidae</taxon>
        <taxon>Pleuronectes</taxon>
    </lineage>
</organism>
<protein>
    <submittedName>
        <fullName evidence="2">Uncharacterized protein</fullName>
    </submittedName>
</protein>
<feature type="region of interest" description="Disordered" evidence="1">
    <location>
        <begin position="1"/>
        <end position="35"/>
    </location>
</feature>
<name>A0A9N7TSY0_PLEPL</name>
<evidence type="ECO:0000313" key="2">
    <source>
        <dbReference type="EMBL" id="CAB1418580.1"/>
    </source>
</evidence>
<gene>
    <name evidence="2" type="ORF">PLEPLA_LOCUS6406</name>
</gene>